<dbReference type="AlphaFoldDB" id="A0A0W8E799"/>
<gene>
    <name evidence="2" type="ORF">ASZ90_018008</name>
</gene>
<proteinExistence type="predicted"/>
<organism evidence="2">
    <name type="scientific">hydrocarbon metagenome</name>
    <dbReference type="NCBI Taxonomy" id="938273"/>
    <lineage>
        <taxon>unclassified sequences</taxon>
        <taxon>metagenomes</taxon>
        <taxon>ecological metagenomes</taxon>
    </lineage>
</organism>
<evidence type="ECO:0000313" key="2">
    <source>
        <dbReference type="EMBL" id="KUG04517.1"/>
    </source>
</evidence>
<name>A0A0W8E799_9ZZZZ</name>
<accession>A0A0W8E799</accession>
<evidence type="ECO:0000256" key="1">
    <source>
        <dbReference type="SAM" id="MobiDB-lite"/>
    </source>
</evidence>
<feature type="region of interest" description="Disordered" evidence="1">
    <location>
        <begin position="1"/>
        <end position="39"/>
    </location>
</feature>
<comment type="caution">
    <text evidence="2">The sequence shown here is derived from an EMBL/GenBank/DDBJ whole genome shotgun (WGS) entry which is preliminary data.</text>
</comment>
<dbReference type="EMBL" id="LNQE01001845">
    <property type="protein sequence ID" value="KUG04517.1"/>
    <property type="molecule type" value="Genomic_DNA"/>
</dbReference>
<reference evidence="2" key="1">
    <citation type="journal article" date="2015" name="Proc. Natl. Acad. Sci. U.S.A.">
        <title>Networks of energetic and metabolic interactions define dynamics in microbial communities.</title>
        <authorList>
            <person name="Embree M."/>
            <person name="Liu J.K."/>
            <person name="Al-Bassam M.M."/>
            <person name="Zengler K."/>
        </authorList>
    </citation>
    <scope>NUCLEOTIDE SEQUENCE</scope>
</reference>
<sequence>MKKMGKKKKGSPDAPKTRSEGHQETATVNDDSKQKKKKK</sequence>
<protein>
    <submittedName>
        <fullName evidence="2">Uncharacterized protein</fullName>
    </submittedName>
</protein>